<accession>A0A5B7D2I5</accession>
<dbReference type="Proteomes" id="UP000324222">
    <property type="component" value="Unassembled WGS sequence"/>
</dbReference>
<dbReference type="EMBL" id="VSRR010000491">
    <property type="protein sequence ID" value="MPC16262.1"/>
    <property type="molecule type" value="Genomic_DNA"/>
</dbReference>
<gene>
    <name evidence="2" type="ORF">E2C01_009083</name>
</gene>
<dbReference type="AlphaFoldDB" id="A0A5B7D2I5"/>
<evidence type="ECO:0008006" key="4">
    <source>
        <dbReference type="Google" id="ProtNLM"/>
    </source>
</evidence>
<keyword evidence="1" id="KW-0732">Signal</keyword>
<proteinExistence type="predicted"/>
<comment type="caution">
    <text evidence="2">The sequence shown here is derived from an EMBL/GenBank/DDBJ whole genome shotgun (WGS) entry which is preliminary data.</text>
</comment>
<protein>
    <recommendedName>
        <fullName evidence="4">Secreted protein</fullName>
    </recommendedName>
</protein>
<name>A0A5B7D2I5_PORTR</name>
<evidence type="ECO:0000313" key="3">
    <source>
        <dbReference type="Proteomes" id="UP000324222"/>
    </source>
</evidence>
<feature type="signal peptide" evidence="1">
    <location>
        <begin position="1"/>
        <end position="40"/>
    </location>
</feature>
<evidence type="ECO:0000313" key="2">
    <source>
        <dbReference type="EMBL" id="MPC16262.1"/>
    </source>
</evidence>
<organism evidence="2 3">
    <name type="scientific">Portunus trituberculatus</name>
    <name type="common">Swimming crab</name>
    <name type="synonym">Neptunus trituberculatus</name>
    <dbReference type="NCBI Taxonomy" id="210409"/>
    <lineage>
        <taxon>Eukaryota</taxon>
        <taxon>Metazoa</taxon>
        <taxon>Ecdysozoa</taxon>
        <taxon>Arthropoda</taxon>
        <taxon>Crustacea</taxon>
        <taxon>Multicrustacea</taxon>
        <taxon>Malacostraca</taxon>
        <taxon>Eumalacostraca</taxon>
        <taxon>Eucarida</taxon>
        <taxon>Decapoda</taxon>
        <taxon>Pleocyemata</taxon>
        <taxon>Brachyura</taxon>
        <taxon>Eubrachyura</taxon>
        <taxon>Portunoidea</taxon>
        <taxon>Portunidae</taxon>
        <taxon>Portuninae</taxon>
        <taxon>Portunus</taxon>
    </lineage>
</organism>
<evidence type="ECO:0000256" key="1">
    <source>
        <dbReference type="SAM" id="SignalP"/>
    </source>
</evidence>
<sequence length="89" mass="10306">MGKTGWVTSRRPRSHAPGHFLLQVSHHLLALLIVLRLCLHQFIEMPQGQIRQSKQPKILPNRRGPKLVTVNYRYARLQQSSTRPHHCPS</sequence>
<reference evidence="2 3" key="1">
    <citation type="submission" date="2019-05" db="EMBL/GenBank/DDBJ databases">
        <title>Another draft genome of Portunus trituberculatus and its Hox gene families provides insights of decapod evolution.</title>
        <authorList>
            <person name="Jeong J.-H."/>
            <person name="Song I."/>
            <person name="Kim S."/>
            <person name="Choi T."/>
            <person name="Kim D."/>
            <person name="Ryu S."/>
            <person name="Kim W."/>
        </authorList>
    </citation>
    <scope>NUCLEOTIDE SEQUENCE [LARGE SCALE GENOMIC DNA]</scope>
    <source>
        <tissue evidence="2">Muscle</tissue>
    </source>
</reference>
<keyword evidence="3" id="KW-1185">Reference proteome</keyword>
<feature type="chain" id="PRO_5023093488" description="Secreted protein" evidence="1">
    <location>
        <begin position="41"/>
        <end position="89"/>
    </location>
</feature>